<dbReference type="InterPro" id="IPR020472">
    <property type="entry name" value="WD40_PAC1"/>
</dbReference>
<evidence type="ECO:0000256" key="12">
    <source>
        <dbReference type="ARBA" id="ARBA00022927"/>
    </source>
</evidence>
<dbReference type="GO" id="GO:0015031">
    <property type="term" value="P:protein transport"/>
    <property type="evidence" value="ECO:0007669"/>
    <property type="project" value="UniProtKB-KW"/>
</dbReference>
<dbReference type="PANTHER" id="PTHR23074:SF83">
    <property type="entry name" value="VACUOLAR PROTEIN SORTING-ASSOCIATED PROTEIN 4A"/>
    <property type="match status" value="1"/>
</dbReference>
<dbReference type="Gene3D" id="1.20.58.80">
    <property type="entry name" value="Phosphotransferase system, lactose/cellobiose-type IIA subunit"/>
    <property type="match status" value="1"/>
</dbReference>
<dbReference type="SUPFAM" id="SSF50998">
    <property type="entry name" value="Quinoprotein alcohol dehydrogenase-like"/>
    <property type="match status" value="1"/>
</dbReference>
<dbReference type="SUPFAM" id="SSF52540">
    <property type="entry name" value="P-loop containing nucleoside triphosphate hydrolases"/>
    <property type="match status" value="1"/>
</dbReference>
<evidence type="ECO:0000256" key="8">
    <source>
        <dbReference type="ARBA" id="ARBA00022741"/>
    </source>
</evidence>
<dbReference type="PROSITE" id="PS00678">
    <property type="entry name" value="WD_REPEATS_1"/>
    <property type="match status" value="1"/>
</dbReference>
<evidence type="ECO:0000256" key="11">
    <source>
        <dbReference type="ARBA" id="ARBA00022840"/>
    </source>
</evidence>
<dbReference type="GO" id="GO:0007033">
    <property type="term" value="P:vacuole organization"/>
    <property type="evidence" value="ECO:0007669"/>
    <property type="project" value="TreeGrafter"/>
</dbReference>
<dbReference type="GO" id="GO:0031902">
    <property type="term" value="C:late endosome membrane"/>
    <property type="evidence" value="ECO:0007669"/>
    <property type="project" value="UniProtKB-SubCell"/>
</dbReference>
<evidence type="ECO:0000259" key="17">
    <source>
        <dbReference type="SMART" id="SM00382"/>
    </source>
</evidence>
<dbReference type="Pfam" id="PF00004">
    <property type="entry name" value="AAA"/>
    <property type="match status" value="1"/>
</dbReference>
<keyword evidence="10" id="KW-0378">Hydrolase</keyword>
<keyword evidence="7" id="KW-0677">Repeat</keyword>
<evidence type="ECO:0000256" key="4">
    <source>
        <dbReference type="ARBA" id="ARBA00022448"/>
    </source>
</evidence>
<evidence type="ECO:0000313" key="19">
    <source>
        <dbReference type="EMBL" id="CAF0726530.1"/>
    </source>
</evidence>
<dbReference type="FunFam" id="1.20.58.80:FF:000002">
    <property type="entry name" value="Vacuolar protein sorting-associated protein 4A"/>
    <property type="match status" value="1"/>
</dbReference>
<evidence type="ECO:0000256" key="16">
    <source>
        <dbReference type="SAM" id="MobiDB-lite"/>
    </source>
</evidence>
<dbReference type="InterPro" id="IPR015943">
    <property type="entry name" value="WD40/YVTN_repeat-like_dom_sf"/>
</dbReference>
<dbReference type="GO" id="GO:0016887">
    <property type="term" value="F:ATP hydrolysis activity"/>
    <property type="evidence" value="ECO:0007669"/>
    <property type="project" value="InterPro"/>
</dbReference>
<keyword evidence="6" id="KW-0132">Cell division</keyword>
<dbReference type="Gene3D" id="1.10.8.60">
    <property type="match status" value="1"/>
</dbReference>
<dbReference type="PROSITE" id="PS50294">
    <property type="entry name" value="WD_REPEATS_REGION"/>
    <property type="match status" value="1"/>
</dbReference>
<dbReference type="GO" id="GO:0005524">
    <property type="term" value="F:ATP binding"/>
    <property type="evidence" value="ECO:0007669"/>
    <property type="project" value="UniProtKB-KW"/>
</dbReference>
<dbReference type="Gene3D" id="2.130.10.10">
    <property type="entry name" value="YVTN repeat-like/Quinoprotein amine dehydrogenase"/>
    <property type="match status" value="2"/>
</dbReference>
<dbReference type="GO" id="GO:0016197">
    <property type="term" value="P:endosomal transport"/>
    <property type="evidence" value="ECO:0007669"/>
    <property type="project" value="TreeGrafter"/>
</dbReference>
<feature type="region of interest" description="Disordered" evidence="16">
    <location>
        <begin position="74"/>
        <end position="109"/>
    </location>
</feature>
<dbReference type="InterPro" id="IPR003593">
    <property type="entry name" value="AAA+_ATPase"/>
</dbReference>
<name>A0A813MYA8_9BILA</name>
<dbReference type="InterPro" id="IPR027417">
    <property type="entry name" value="P-loop_NTPase"/>
</dbReference>
<evidence type="ECO:0000256" key="9">
    <source>
        <dbReference type="ARBA" id="ARBA00022753"/>
    </source>
</evidence>
<evidence type="ECO:0000256" key="10">
    <source>
        <dbReference type="ARBA" id="ARBA00022801"/>
    </source>
</evidence>
<feature type="domain" description="AAA+ ATPase" evidence="17">
    <location>
        <begin position="162"/>
        <end position="298"/>
    </location>
</feature>
<dbReference type="PRINTS" id="PR00320">
    <property type="entry name" value="GPROTEINBRPT"/>
</dbReference>
<proteinExistence type="inferred from homology"/>
<dbReference type="PROSITE" id="PS00674">
    <property type="entry name" value="AAA"/>
    <property type="match status" value="1"/>
</dbReference>
<dbReference type="InterPro" id="IPR015415">
    <property type="entry name" value="Spast_Vps4_C"/>
</dbReference>
<dbReference type="PANTHER" id="PTHR23074">
    <property type="entry name" value="AAA DOMAIN-CONTAINING"/>
    <property type="match status" value="1"/>
</dbReference>
<comment type="subcellular location">
    <subcellularLocation>
        <location evidence="1">Late endosome membrane</location>
        <topology evidence="1">Peripheral membrane protein</topology>
    </subcellularLocation>
</comment>
<dbReference type="InterPro" id="IPR007330">
    <property type="entry name" value="MIT_dom"/>
</dbReference>
<evidence type="ECO:0000259" key="18">
    <source>
        <dbReference type="SMART" id="SM00745"/>
    </source>
</evidence>
<evidence type="ECO:0000256" key="5">
    <source>
        <dbReference type="ARBA" id="ARBA00022574"/>
    </source>
</evidence>
<dbReference type="InterPro" id="IPR045253">
    <property type="entry name" value="VPS4_MIT"/>
</dbReference>
<evidence type="ECO:0000256" key="3">
    <source>
        <dbReference type="ARBA" id="ARBA00012674"/>
    </source>
</evidence>
<dbReference type="FunFam" id="3.40.50.300:FF:000043">
    <property type="entry name" value="Vacuolar protein sorting-associated protein 4"/>
    <property type="match status" value="1"/>
</dbReference>
<dbReference type="Gene3D" id="3.40.50.300">
    <property type="entry name" value="P-loop containing nucleotide triphosphate hydrolases"/>
    <property type="match status" value="1"/>
</dbReference>
<accession>A0A813MYA8</accession>
<evidence type="ECO:0000256" key="6">
    <source>
        <dbReference type="ARBA" id="ARBA00022618"/>
    </source>
</evidence>
<feature type="compositionally biased region" description="Basic and acidic residues" evidence="16">
    <location>
        <begin position="80"/>
        <end position="97"/>
    </location>
</feature>
<feature type="repeat" description="WD" evidence="15">
    <location>
        <begin position="730"/>
        <end position="770"/>
    </location>
</feature>
<dbReference type="InterPro" id="IPR001680">
    <property type="entry name" value="WD40_rpt"/>
</dbReference>
<keyword evidence="20" id="KW-1185">Reference proteome</keyword>
<organism evidence="19 20">
    <name type="scientific">Brachionus calyciflorus</name>
    <dbReference type="NCBI Taxonomy" id="104777"/>
    <lineage>
        <taxon>Eukaryota</taxon>
        <taxon>Metazoa</taxon>
        <taxon>Spiralia</taxon>
        <taxon>Gnathifera</taxon>
        <taxon>Rotifera</taxon>
        <taxon>Eurotatoria</taxon>
        <taxon>Monogononta</taxon>
        <taxon>Pseudotrocha</taxon>
        <taxon>Ploima</taxon>
        <taxon>Brachionidae</taxon>
        <taxon>Brachionus</taxon>
    </lineage>
</organism>
<evidence type="ECO:0000256" key="7">
    <source>
        <dbReference type="ARBA" id="ARBA00022737"/>
    </source>
</evidence>
<keyword evidence="4" id="KW-0813">Transport</keyword>
<dbReference type="InterPro" id="IPR011047">
    <property type="entry name" value="Quinoprotein_ADH-like_sf"/>
</dbReference>
<keyword evidence="13" id="KW-0472">Membrane</keyword>
<gene>
    <name evidence="19" type="ORF">OXX778_LOCUS2552</name>
</gene>
<comment type="caution">
    <text evidence="19">The sequence shown here is derived from an EMBL/GenBank/DDBJ whole genome shotgun (WGS) entry which is preliminary data.</text>
</comment>
<keyword evidence="12" id="KW-0653">Protein transport</keyword>
<dbReference type="Pfam" id="PF17862">
    <property type="entry name" value="AAA_lid_3"/>
    <property type="match status" value="1"/>
</dbReference>
<dbReference type="AlphaFoldDB" id="A0A813MYA8"/>
<dbReference type="FunFam" id="1.10.8.60:FF:000015">
    <property type="entry name" value="vacuolar protein sorting-associated protein 4A"/>
    <property type="match status" value="1"/>
</dbReference>
<evidence type="ECO:0000313" key="20">
    <source>
        <dbReference type="Proteomes" id="UP000663879"/>
    </source>
</evidence>
<sequence length="885" mass="98770">MSSGALQKAIEIVSRATEEDKNKNYAEALRLYQHGVEYFIHAIKYETHSDRAKQSIRDKCTEYLARGEKLKTFINSGQKDNNKKSKPIKDGESKENGKDDEEDSEDPEKKKMLEKLSGAIVMEKPNVQWTDVAGLENAKESLKEAVILPIRFPHLFTGKRKPWKGILLYGPPGTGKSYLAKAVATEANNSTFFSISSSDLLSKWLGESEKLVKNLFELARTHKPSIIFIDEVDSLCSARSDNESESARRVKTEFLVQMQGVSTDNDNVLVLGATNIPWCLDSAIRRRFEKRIYIPLPEAGARQNMFKLHLGTTPHLLQPQDFTELGKRSEGYSGADISIVVRDALMSPIRRIQSATHFKRVSGPSRDNPNLIVNDMLTPCSPGDSGAIEMTWMQVEPEKLLEPKITMKDMMNSLATQKPTVNEQDLERHRKFTEEFGQEVFVCLVDSIQSIESKYWLTTCKLSQCDQALSFCLNCFGERGCKSCIVNFKPICSICADDIYNKNDLETIGGNQYFICDSSDSFQVKACHLYCRGQYFQSGQCARVQNVPVCQCSADDYVFPTGSTGSPLSPTSSRPAITSQVQTTLTSNNNSILSFNGTLKLNITVTGGYQKIFGLPNGDLVRGSSGSTVQIWDIKNGNVKRNLTSVYSSAYVFGVLSNGDLVVGYLNQKTILIWDLKVTNGEPLKKIIQTNESFSCMTVLKNDDLAIGQSGPNYDIVIRDSQNGTLKRRLVGHTYHVYQIMILPNENLISCSADKTVKIWNTSNSALIKSILHSNYVYSITLLKNGYLASGLSDGRIEIRNLETGDLIRVLTGHKNAICYFNCLHVLDNGNLLSGSFDQTLKVWNPYDGSVLFTSKTHKNWVDQILFMSNGDFVTATGTEICTWK</sequence>
<dbReference type="PROSITE" id="PS50082">
    <property type="entry name" value="WD_REPEATS_2"/>
    <property type="match status" value="1"/>
</dbReference>
<dbReference type="SMART" id="SM00382">
    <property type="entry name" value="AAA"/>
    <property type="match status" value="1"/>
</dbReference>
<dbReference type="SMART" id="SM00745">
    <property type="entry name" value="MIT"/>
    <property type="match status" value="1"/>
</dbReference>
<dbReference type="InterPro" id="IPR003960">
    <property type="entry name" value="ATPase_AAA_CS"/>
</dbReference>
<dbReference type="InterPro" id="IPR041569">
    <property type="entry name" value="AAA_lid_3"/>
</dbReference>
<dbReference type="Pfam" id="PF04212">
    <property type="entry name" value="MIT"/>
    <property type="match status" value="1"/>
</dbReference>
<evidence type="ECO:0000256" key="13">
    <source>
        <dbReference type="ARBA" id="ARBA00023136"/>
    </source>
</evidence>
<dbReference type="InterPro" id="IPR036181">
    <property type="entry name" value="MIT_dom_sf"/>
</dbReference>
<keyword evidence="14" id="KW-0131">Cell cycle</keyword>
<evidence type="ECO:0000256" key="14">
    <source>
        <dbReference type="ARBA" id="ARBA00023306"/>
    </source>
</evidence>
<dbReference type="EMBL" id="CAJNOC010000202">
    <property type="protein sequence ID" value="CAF0726530.1"/>
    <property type="molecule type" value="Genomic_DNA"/>
</dbReference>
<dbReference type="Proteomes" id="UP000663879">
    <property type="component" value="Unassembled WGS sequence"/>
</dbReference>
<dbReference type="InterPro" id="IPR050304">
    <property type="entry name" value="MT-severing_AAA_ATPase"/>
</dbReference>
<dbReference type="Pfam" id="PF09336">
    <property type="entry name" value="Vps4_C"/>
    <property type="match status" value="1"/>
</dbReference>
<dbReference type="SMART" id="SM00320">
    <property type="entry name" value="WD40"/>
    <property type="match status" value="4"/>
</dbReference>
<reference evidence="19" key="1">
    <citation type="submission" date="2021-02" db="EMBL/GenBank/DDBJ databases">
        <authorList>
            <person name="Nowell W R."/>
        </authorList>
    </citation>
    <scope>NUCLEOTIDE SEQUENCE</scope>
    <source>
        <strain evidence="19">Ploen Becks lab</strain>
    </source>
</reference>
<dbReference type="EC" id="3.6.4.6" evidence="3"/>
<feature type="domain" description="MIT" evidence="18">
    <location>
        <begin position="2"/>
        <end position="81"/>
    </location>
</feature>
<keyword evidence="9" id="KW-0967">Endosome</keyword>
<dbReference type="OrthoDB" id="29072at2759"/>
<dbReference type="Pfam" id="PF00400">
    <property type="entry name" value="WD40"/>
    <property type="match status" value="2"/>
</dbReference>
<evidence type="ECO:0000256" key="2">
    <source>
        <dbReference type="ARBA" id="ARBA00006914"/>
    </source>
</evidence>
<dbReference type="InterPro" id="IPR003959">
    <property type="entry name" value="ATPase_AAA_core"/>
</dbReference>
<dbReference type="InterPro" id="IPR019775">
    <property type="entry name" value="WD40_repeat_CS"/>
</dbReference>
<dbReference type="GO" id="GO:0051301">
    <property type="term" value="P:cell division"/>
    <property type="evidence" value="ECO:0007669"/>
    <property type="project" value="UniProtKB-KW"/>
</dbReference>
<keyword evidence="5 15" id="KW-0853">WD repeat</keyword>
<dbReference type="CDD" id="cd02678">
    <property type="entry name" value="MIT_VPS4"/>
    <property type="match status" value="1"/>
</dbReference>
<evidence type="ECO:0000256" key="1">
    <source>
        <dbReference type="ARBA" id="ARBA00004633"/>
    </source>
</evidence>
<dbReference type="SUPFAM" id="SSF116846">
    <property type="entry name" value="MIT domain"/>
    <property type="match status" value="1"/>
</dbReference>
<dbReference type="CDD" id="cd19521">
    <property type="entry name" value="RecA-like_VPS4"/>
    <property type="match status" value="1"/>
</dbReference>
<keyword evidence="11" id="KW-0067">ATP-binding</keyword>
<keyword evidence="8" id="KW-0547">Nucleotide-binding</keyword>
<evidence type="ECO:0000256" key="15">
    <source>
        <dbReference type="PROSITE-ProRule" id="PRU00221"/>
    </source>
</evidence>
<comment type="similarity">
    <text evidence="2">Belongs to the AAA ATPase family.</text>
</comment>
<protein>
    <recommendedName>
        <fullName evidence="3">vesicle-fusing ATPase</fullName>
        <ecNumber evidence="3">3.6.4.6</ecNumber>
    </recommendedName>
</protein>